<evidence type="ECO:0000256" key="3">
    <source>
        <dbReference type="ARBA" id="ARBA00023163"/>
    </source>
</evidence>
<dbReference type="Gene3D" id="3.40.50.2300">
    <property type="match status" value="1"/>
</dbReference>
<dbReference type="PANTHER" id="PTHR43214:SF41">
    <property type="entry name" value="NITRATE_NITRITE RESPONSE REGULATOR PROTEIN NARP"/>
    <property type="match status" value="1"/>
</dbReference>
<dbReference type="PANTHER" id="PTHR43214">
    <property type="entry name" value="TWO-COMPONENT RESPONSE REGULATOR"/>
    <property type="match status" value="1"/>
</dbReference>
<evidence type="ECO:0000313" key="7">
    <source>
        <dbReference type="Proteomes" id="UP000624701"/>
    </source>
</evidence>
<organism evidence="6 7">
    <name type="scientific">Winogradskyella haliclonae</name>
    <dbReference type="NCBI Taxonomy" id="2048558"/>
    <lineage>
        <taxon>Bacteria</taxon>
        <taxon>Pseudomonadati</taxon>
        <taxon>Bacteroidota</taxon>
        <taxon>Flavobacteriia</taxon>
        <taxon>Flavobacteriales</taxon>
        <taxon>Flavobacteriaceae</taxon>
        <taxon>Winogradskyella</taxon>
    </lineage>
</organism>
<keyword evidence="2 6" id="KW-0238">DNA-binding</keyword>
<dbReference type="Proteomes" id="UP000624701">
    <property type="component" value="Unassembled WGS sequence"/>
</dbReference>
<evidence type="ECO:0000259" key="5">
    <source>
        <dbReference type="PROSITE" id="PS50110"/>
    </source>
</evidence>
<dbReference type="PROSITE" id="PS50110">
    <property type="entry name" value="RESPONSE_REGULATORY"/>
    <property type="match status" value="1"/>
</dbReference>
<protein>
    <submittedName>
        <fullName evidence="6">DNA-binding response regulator</fullName>
    </submittedName>
</protein>
<dbReference type="Gene3D" id="1.10.10.10">
    <property type="entry name" value="Winged helix-like DNA-binding domain superfamily/Winged helix DNA-binding domain"/>
    <property type="match status" value="1"/>
</dbReference>
<dbReference type="SUPFAM" id="SSF52172">
    <property type="entry name" value="CheY-like"/>
    <property type="match status" value="1"/>
</dbReference>
<evidence type="ECO:0000313" key="6">
    <source>
        <dbReference type="EMBL" id="GGI58497.1"/>
    </source>
</evidence>
<dbReference type="InterPro" id="IPR039420">
    <property type="entry name" value="WalR-like"/>
</dbReference>
<evidence type="ECO:0000256" key="2">
    <source>
        <dbReference type="ARBA" id="ARBA00023125"/>
    </source>
</evidence>
<dbReference type="InterPro" id="IPR036388">
    <property type="entry name" value="WH-like_DNA-bd_sf"/>
</dbReference>
<dbReference type="RefSeq" id="WP_188375404.1">
    <property type="nucleotide sequence ID" value="NZ_BMDQ01000007.1"/>
</dbReference>
<keyword evidence="7" id="KW-1185">Reference proteome</keyword>
<keyword evidence="1" id="KW-0805">Transcription regulation</keyword>
<reference evidence="7" key="1">
    <citation type="journal article" date="2019" name="Int. J. Syst. Evol. Microbiol.">
        <title>The Global Catalogue of Microorganisms (GCM) 10K type strain sequencing project: providing services to taxonomists for standard genome sequencing and annotation.</title>
        <authorList>
            <consortium name="The Broad Institute Genomics Platform"/>
            <consortium name="The Broad Institute Genome Sequencing Center for Infectious Disease"/>
            <person name="Wu L."/>
            <person name="Ma J."/>
        </authorList>
    </citation>
    <scope>NUCLEOTIDE SEQUENCE [LARGE SCALE GENOMIC DNA]</scope>
    <source>
        <strain evidence="7">CCM 8681</strain>
    </source>
</reference>
<evidence type="ECO:0000256" key="1">
    <source>
        <dbReference type="ARBA" id="ARBA00023015"/>
    </source>
</evidence>
<dbReference type="InterPro" id="IPR001789">
    <property type="entry name" value="Sig_transdc_resp-reg_receiver"/>
</dbReference>
<comment type="caution">
    <text evidence="6">The sequence shown here is derived from an EMBL/GenBank/DDBJ whole genome shotgun (WGS) entry which is preliminary data.</text>
</comment>
<dbReference type="EMBL" id="BMDQ01000007">
    <property type="protein sequence ID" value="GGI58497.1"/>
    <property type="molecule type" value="Genomic_DNA"/>
</dbReference>
<keyword evidence="4" id="KW-0597">Phosphoprotein</keyword>
<proteinExistence type="predicted"/>
<evidence type="ECO:0000256" key="4">
    <source>
        <dbReference type="PROSITE-ProRule" id="PRU00169"/>
    </source>
</evidence>
<dbReference type="Pfam" id="PF00072">
    <property type="entry name" value="Response_reg"/>
    <property type="match status" value="1"/>
</dbReference>
<dbReference type="SMART" id="SM00448">
    <property type="entry name" value="REC"/>
    <property type="match status" value="1"/>
</dbReference>
<feature type="domain" description="Response regulatory" evidence="5">
    <location>
        <begin position="6"/>
        <end position="138"/>
    </location>
</feature>
<sequence>MCNPIHVLIVEDEPLIIDVLTNALNAISDSNGLYDFKIRSATNSDLALKEVDRAIKSIPFDLILLDISIPPSTDKRILSGEDLGIEIKSLFPKVKVMVFTSHNNNYRLNSILKSLDPDGFLIKSDITYVKLLDAINSVLQEPPYYSKAIQQLIRRHISHNFVLDKIDRQLLYHLYKGAKTQEIANLVHMSKSAIEHRKSNLKTTFEVDGGSDRDLILKAELAGFI</sequence>
<gene>
    <name evidence="6" type="ORF">GCM10011444_28060</name>
</gene>
<dbReference type="GO" id="GO:0003677">
    <property type="term" value="F:DNA binding"/>
    <property type="evidence" value="ECO:0007669"/>
    <property type="project" value="UniProtKB-KW"/>
</dbReference>
<accession>A0ABQ2C3Z9</accession>
<feature type="modified residue" description="4-aspartylphosphate" evidence="4">
    <location>
        <position position="66"/>
    </location>
</feature>
<dbReference type="InterPro" id="IPR011006">
    <property type="entry name" value="CheY-like_superfamily"/>
</dbReference>
<keyword evidence="3" id="KW-0804">Transcription</keyword>
<name>A0ABQ2C3Z9_9FLAO</name>